<evidence type="ECO:0000256" key="6">
    <source>
        <dbReference type="SAM" id="Phobius"/>
    </source>
</evidence>
<keyword evidence="3" id="KW-0201">Cytochrome c-type biogenesis</keyword>
<comment type="subcellular location">
    <subcellularLocation>
        <location evidence="1">Membrane</location>
        <topology evidence="1">Multi-pass membrane protein</topology>
    </subcellularLocation>
</comment>
<evidence type="ECO:0000313" key="9">
    <source>
        <dbReference type="Proteomes" id="UP000315925"/>
    </source>
</evidence>
<evidence type="ECO:0000256" key="3">
    <source>
        <dbReference type="ARBA" id="ARBA00022748"/>
    </source>
</evidence>
<evidence type="ECO:0000256" key="1">
    <source>
        <dbReference type="ARBA" id="ARBA00004141"/>
    </source>
</evidence>
<feature type="transmembrane region" description="Helical" evidence="6">
    <location>
        <begin position="205"/>
        <end position="224"/>
    </location>
</feature>
<dbReference type="GO" id="GO:0017004">
    <property type="term" value="P:cytochrome complex assembly"/>
    <property type="evidence" value="ECO:0007669"/>
    <property type="project" value="UniProtKB-KW"/>
</dbReference>
<dbReference type="GO" id="GO:0005886">
    <property type="term" value="C:plasma membrane"/>
    <property type="evidence" value="ECO:0007669"/>
    <property type="project" value="TreeGrafter"/>
</dbReference>
<dbReference type="Proteomes" id="UP000315925">
    <property type="component" value="Chromosome"/>
</dbReference>
<dbReference type="InterPro" id="IPR002541">
    <property type="entry name" value="Cyt_c_assembly"/>
</dbReference>
<dbReference type="AlphaFoldDB" id="A0A516TPP4"/>
<dbReference type="InterPro" id="IPR045062">
    <property type="entry name" value="Cyt_c_biogenesis_CcsA/CcmC"/>
</dbReference>
<accession>A0A516TPP4</accession>
<sequence>MQREKNGGTYLEKTDLWIAMNMSQERIWLILATVLEFFVSLYGFFILGAKKRTGGDKLSFILLFVAFFLETLFLYLRGISINHCPITNFLETLAFLSWAFLLIYFIIGSTYRISILGFFTAPTTFLINLIGLSGRPDTPKLMPKLGWMLEMHAAFSILAYAIFGIAALAAVIYLMEDKELKTHKLSSLFFWFPPIGDLFFIQKRILLMGLVLLTAGLVGGILISPKSSWDWVKISWSIGIWLFYLYLVCCSFLFHPGMKRLSILSIGGFLFIFLTFWGINYFSQFHRF</sequence>
<name>A0A516TPP4_9BACT</name>
<evidence type="ECO:0000256" key="4">
    <source>
        <dbReference type="ARBA" id="ARBA00022989"/>
    </source>
</evidence>
<evidence type="ECO:0000256" key="5">
    <source>
        <dbReference type="ARBA" id="ARBA00023136"/>
    </source>
</evidence>
<dbReference type="KEGG" id="mkc:kam1_1999"/>
<dbReference type="PANTHER" id="PTHR30071">
    <property type="entry name" value="HEME EXPORTER PROTEIN C"/>
    <property type="match status" value="1"/>
</dbReference>
<dbReference type="EMBL" id="CP037899">
    <property type="protein sequence ID" value="QDQ43209.1"/>
    <property type="molecule type" value="Genomic_DNA"/>
</dbReference>
<dbReference type="STRING" id="1202785.A946_02295"/>
<keyword evidence="4 6" id="KW-1133">Transmembrane helix</keyword>
<dbReference type="PANTHER" id="PTHR30071:SF1">
    <property type="entry name" value="CYTOCHROME B_B6 PROTEIN-RELATED"/>
    <property type="match status" value="1"/>
</dbReference>
<feature type="transmembrane region" description="Helical" evidence="6">
    <location>
        <begin position="58"/>
        <end position="76"/>
    </location>
</feature>
<feature type="transmembrane region" description="Helical" evidence="6">
    <location>
        <begin position="261"/>
        <end position="282"/>
    </location>
</feature>
<protein>
    <submittedName>
        <fullName evidence="8">ABC-type uncharacterized transport system permease subunit</fullName>
    </submittedName>
</protein>
<evidence type="ECO:0000259" key="7">
    <source>
        <dbReference type="Pfam" id="PF01578"/>
    </source>
</evidence>
<proteinExistence type="predicted"/>
<feature type="transmembrane region" description="Helical" evidence="6">
    <location>
        <begin position="236"/>
        <end position="255"/>
    </location>
</feature>
<feature type="transmembrane region" description="Helical" evidence="6">
    <location>
        <begin position="153"/>
        <end position="175"/>
    </location>
</feature>
<feature type="domain" description="Cytochrome c assembly protein" evidence="7">
    <location>
        <begin position="88"/>
        <end position="284"/>
    </location>
</feature>
<gene>
    <name evidence="8" type="ORF">kam1_1999</name>
</gene>
<dbReference type="Pfam" id="PF01578">
    <property type="entry name" value="Cytochrom_C_asm"/>
    <property type="match status" value="1"/>
</dbReference>
<evidence type="ECO:0000256" key="2">
    <source>
        <dbReference type="ARBA" id="ARBA00022692"/>
    </source>
</evidence>
<dbReference type="GO" id="GO:0020037">
    <property type="term" value="F:heme binding"/>
    <property type="evidence" value="ECO:0007669"/>
    <property type="project" value="InterPro"/>
</dbReference>
<organism evidence="8 9">
    <name type="scientific">Methylacidiphilum kamchatkense Kam1</name>
    <dbReference type="NCBI Taxonomy" id="1202785"/>
    <lineage>
        <taxon>Bacteria</taxon>
        <taxon>Pseudomonadati</taxon>
        <taxon>Verrucomicrobiota</taxon>
        <taxon>Methylacidiphilae</taxon>
        <taxon>Methylacidiphilales</taxon>
        <taxon>Methylacidiphilaceae</taxon>
        <taxon>Methylacidiphilum (ex Ratnadevi et al. 2023)</taxon>
    </lineage>
</organism>
<evidence type="ECO:0000313" key="8">
    <source>
        <dbReference type="EMBL" id="QDQ43209.1"/>
    </source>
</evidence>
<reference evidence="9" key="1">
    <citation type="submission" date="2019-03" db="EMBL/GenBank/DDBJ databases">
        <title>Complete genome of Methylacidiphilum kamchatkense Kam1.</title>
        <authorList>
            <person name="Kruse T."/>
            <person name="Murarilal Ratnadevi C."/>
            <person name="Erikstad H.-A."/>
            <person name="Birkeland N.-K."/>
        </authorList>
    </citation>
    <scope>NUCLEOTIDE SEQUENCE [LARGE SCALE GENOMIC DNA]</scope>
    <source>
        <strain evidence="9">kam1</strain>
    </source>
</reference>
<keyword evidence="5 6" id="KW-0472">Membrane</keyword>
<feature type="transmembrane region" description="Helical" evidence="6">
    <location>
        <begin position="27"/>
        <end position="46"/>
    </location>
</feature>
<dbReference type="RefSeq" id="WP_235276763.1">
    <property type="nucleotide sequence ID" value="NZ_CP037899.1"/>
</dbReference>
<keyword evidence="2 6" id="KW-0812">Transmembrane</keyword>
<feature type="transmembrane region" description="Helical" evidence="6">
    <location>
        <begin position="88"/>
        <end position="107"/>
    </location>
</feature>